<dbReference type="SUPFAM" id="SSF75005">
    <property type="entry name" value="Arabinanase/levansucrase/invertase"/>
    <property type="match status" value="1"/>
</dbReference>
<dbReference type="EC" id="3.2.1.26" evidence="2"/>
<feature type="domain" description="Glycosyl hydrolase family 32 N-terminal" evidence="6">
    <location>
        <begin position="31"/>
        <end position="322"/>
    </location>
</feature>
<sequence>MAGQQAITPPPDGGSYSRPSPAQAAADAIPLLVDDTYHLFHLTTPPFTRHHPQRLRSSWWRMQSTDGVSWTRDSTPSIHPGVAPSSPDVDGAWTGAAVLGPEGNMHVFYTGYNLSQNGRQVILHTQSPDRDGTSFSCPGKEIAVLGDGRSLLEDIDFRDPFVFFHEPEGRYWMLIASRLAAGPHWSRGCIALLTSPDLETWTFEPEPLYAPNDMFCPECPELWSLPNGKWYLVYSRFHAPNAGTVYRVADSPYGPFRIPRDGSQGRLDGRRWYAAKSCAKAGDPSKRVAFGWTGDYVDEEGKWLWGGDMGIPRQVSAGEDGYLRVDPMPESLRLFGATSRAVDTVPTELQLSATAQTKTTFMTLGAAENQDVLVTFNISQCNAHSFGLILQADGSQKGHRLQIRPCGQDTYSVLLLTDFPPLDDFWADQYDLHLPRPVDGPEIVRHDGVKLADGLTMLLRGQLVEVFCGGRSISFRLPMPLPATDIETSELGEVQHHRLGWFVEDGEVNLNKVSVRYGGLACQMSK</sequence>
<evidence type="ECO:0000256" key="4">
    <source>
        <dbReference type="ARBA" id="ARBA00023295"/>
    </source>
</evidence>
<dbReference type="InterPro" id="IPR023296">
    <property type="entry name" value="Glyco_hydro_beta-prop_sf"/>
</dbReference>
<dbReference type="Gene3D" id="2.115.10.20">
    <property type="entry name" value="Glycosyl hydrolase domain, family 43"/>
    <property type="match status" value="1"/>
</dbReference>
<dbReference type="AlphaFoldDB" id="A0A1J7IE56"/>
<keyword evidence="4" id="KW-0326">Glycosidase</keyword>
<keyword evidence="3" id="KW-0378">Hydrolase</keyword>
<reference evidence="7 8" key="1">
    <citation type="submission" date="2016-10" db="EMBL/GenBank/DDBJ databases">
        <title>Draft genome sequence of Coniochaeta ligniaria NRRL30616, a lignocellulolytic fungus for bioabatement of inhibitors in plant biomass hydrolysates.</title>
        <authorList>
            <consortium name="DOE Joint Genome Institute"/>
            <person name="Jimenez D.J."/>
            <person name="Hector R.E."/>
            <person name="Riley R."/>
            <person name="Sun H."/>
            <person name="Grigoriev I.V."/>
            <person name="Van Elsas J.D."/>
            <person name="Nichols N.N."/>
        </authorList>
    </citation>
    <scope>NUCLEOTIDE SEQUENCE [LARGE SCALE GENOMIC DNA]</scope>
    <source>
        <strain evidence="7 8">NRRL 30616</strain>
    </source>
</reference>
<dbReference type="SMART" id="SM00640">
    <property type="entry name" value="Glyco_32"/>
    <property type="match status" value="1"/>
</dbReference>
<dbReference type="Pfam" id="PF00251">
    <property type="entry name" value="Glyco_hydro_32N"/>
    <property type="match status" value="1"/>
</dbReference>
<evidence type="ECO:0000256" key="1">
    <source>
        <dbReference type="ARBA" id="ARBA00009902"/>
    </source>
</evidence>
<evidence type="ECO:0000256" key="5">
    <source>
        <dbReference type="SAM" id="MobiDB-lite"/>
    </source>
</evidence>
<accession>A0A1J7IE56</accession>
<dbReference type="InterPro" id="IPR051214">
    <property type="entry name" value="GH32_Enzymes"/>
</dbReference>
<comment type="similarity">
    <text evidence="1">Belongs to the glycosyl hydrolase 32 family.</text>
</comment>
<evidence type="ECO:0000313" key="8">
    <source>
        <dbReference type="Proteomes" id="UP000182658"/>
    </source>
</evidence>
<dbReference type="InterPro" id="IPR013148">
    <property type="entry name" value="Glyco_hydro_32_N"/>
</dbReference>
<name>A0A1J7IE56_9PEZI</name>
<evidence type="ECO:0000313" key="7">
    <source>
        <dbReference type="EMBL" id="OIW25563.1"/>
    </source>
</evidence>
<dbReference type="PANTHER" id="PTHR43101">
    <property type="entry name" value="BETA-FRUCTOSIDASE"/>
    <property type="match status" value="1"/>
</dbReference>
<organism evidence="7 8">
    <name type="scientific">Coniochaeta ligniaria NRRL 30616</name>
    <dbReference type="NCBI Taxonomy" id="1408157"/>
    <lineage>
        <taxon>Eukaryota</taxon>
        <taxon>Fungi</taxon>
        <taxon>Dikarya</taxon>
        <taxon>Ascomycota</taxon>
        <taxon>Pezizomycotina</taxon>
        <taxon>Sordariomycetes</taxon>
        <taxon>Sordariomycetidae</taxon>
        <taxon>Coniochaetales</taxon>
        <taxon>Coniochaetaceae</taxon>
        <taxon>Coniochaeta</taxon>
    </lineage>
</organism>
<keyword evidence="8" id="KW-1185">Reference proteome</keyword>
<dbReference type="GO" id="GO:0004564">
    <property type="term" value="F:beta-fructofuranosidase activity"/>
    <property type="evidence" value="ECO:0007669"/>
    <property type="project" value="UniProtKB-EC"/>
</dbReference>
<protein>
    <recommendedName>
        <fullName evidence="2">beta-fructofuranosidase</fullName>
        <ecNumber evidence="2">3.2.1.26</ecNumber>
    </recommendedName>
</protein>
<dbReference type="InterPro" id="IPR001362">
    <property type="entry name" value="Glyco_hydro_32"/>
</dbReference>
<dbReference type="CDD" id="cd08995">
    <property type="entry name" value="GH32_EcAec43-like"/>
    <property type="match status" value="1"/>
</dbReference>
<dbReference type="InParanoid" id="A0A1J7IE56"/>
<dbReference type="GO" id="GO:0005975">
    <property type="term" value="P:carbohydrate metabolic process"/>
    <property type="evidence" value="ECO:0007669"/>
    <property type="project" value="InterPro"/>
</dbReference>
<dbReference type="PANTHER" id="PTHR43101:SF1">
    <property type="entry name" value="BETA-FRUCTOSIDASE"/>
    <property type="match status" value="1"/>
</dbReference>
<dbReference type="STRING" id="1408157.A0A1J7IE56"/>
<dbReference type="EMBL" id="KV875101">
    <property type="protein sequence ID" value="OIW25563.1"/>
    <property type="molecule type" value="Genomic_DNA"/>
</dbReference>
<evidence type="ECO:0000259" key="6">
    <source>
        <dbReference type="Pfam" id="PF00251"/>
    </source>
</evidence>
<dbReference type="OrthoDB" id="202537at2759"/>
<gene>
    <name evidence="7" type="ORF">CONLIGDRAFT_635386</name>
</gene>
<proteinExistence type="inferred from homology"/>
<evidence type="ECO:0000256" key="3">
    <source>
        <dbReference type="ARBA" id="ARBA00022801"/>
    </source>
</evidence>
<feature type="region of interest" description="Disordered" evidence="5">
    <location>
        <begin position="1"/>
        <end position="22"/>
    </location>
</feature>
<evidence type="ECO:0000256" key="2">
    <source>
        <dbReference type="ARBA" id="ARBA00012758"/>
    </source>
</evidence>
<dbReference type="Proteomes" id="UP000182658">
    <property type="component" value="Unassembled WGS sequence"/>
</dbReference>